<dbReference type="RefSeq" id="WP_126674272.1">
    <property type="nucleotide sequence ID" value="NZ_RYZR01000006.1"/>
</dbReference>
<comment type="caution">
    <text evidence="2">The sequence shown here is derived from an EMBL/GenBank/DDBJ whole genome shotgun (WGS) entry which is preliminary data.</text>
</comment>
<dbReference type="EMBL" id="RYZR01000006">
    <property type="protein sequence ID" value="RUL63337.1"/>
    <property type="molecule type" value="Genomic_DNA"/>
</dbReference>
<organism evidence="2 3">
    <name type="scientific">Dyella dinghuensis</name>
    <dbReference type="NCBI Taxonomy" id="1920169"/>
    <lineage>
        <taxon>Bacteria</taxon>
        <taxon>Pseudomonadati</taxon>
        <taxon>Pseudomonadota</taxon>
        <taxon>Gammaproteobacteria</taxon>
        <taxon>Lysobacterales</taxon>
        <taxon>Rhodanobacteraceae</taxon>
        <taxon>Dyella</taxon>
    </lineage>
</organism>
<protein>
    <submittedName>
        <fullName evidence="2">Uncharacterized protein</fullName>
    </submittedName>
</protein>
<feature type="transmembrane region" description="Helical" evidence="1">
    <location>
        <begin position="12"/>
        <end position="34"/>
    </location>
</feature>
<sequence>MRPQVVDSNPRARLLIASLLWLSVGSVLLLTTLVPAHTDFLGWTPMFWLLWAPLAVTLTLEPKLPRRLLALRRSRRRTTAHLIWN</sequence>
<reference evidence="2 3" key="1">
    <citation type="submission" date="2018-12" db="EMBL/GenBank/DDBJ databases">
        <title>Dyella dinghuensis sp. nov. DHOA06 and Dyella choica sp. nov. 4M-K27, isolated from forest soil.</title>
        <authorList>
            <person name="Qiu L.-H."/>
            <person name="Gao Z.-H."/>
        </authorList>
    </citation>
    <scope>NUCLEOTIDE SEQUENCE [LARGE SCALE GENOMIC DNA]</scope>
    <source>
        <strain evidence="2 3">DHOA06</strain>
    </source>
</reference>
<dbReference type="AlphaFoldDB" id="A0A3S0S343"/>
<feature type="transmembrane region" description="Helical" evidence="1">
    <location>
        <begin position="40"/>
        <end position="60"/>
    </location>
</feature>
<evidence type="ECO:0000313" key="2">
    <source>
        <dbReference type="EMBL" id="RUL63337.1"/>
    </source>
</evidence>
<accession>A0A3S0S343</accession>
<name>A0A3S0S343_9GAMM</name>
<keyword evidence="1" id="KW-0472">Membrane</keyword>
<keyword evidence="1" id="KW-1133">Transmembrane helix</keyword>
<keyword evidence="3" id="KW-1185">Reference proteome</keyword>
<proteinExistence type="predicted"/>
<dbReference type="Proteomes" id="UP000267077">
    <property type="component" value="Unassembled WGS sequence"/>
</dbReference>
<gene>
    <name evidence="2" type="ORF">EKH79_13165</name>
</gene>
<evidence type="ECO:0000256" key="1">
    <source>
        <dbReference type="SAM" id="Phobius"/>
    </source>
</evidence>
<evidence type="ECO:0000313" key="3">
    <source>
        <dbReference type="Proteomes" id="UP000267077"/>
    </source>
</evidence>
<keyword evidence="1" id="KW-0812">Transmembrane</keyword>